<keyword evidence="1" id="KW-0812">Transmembrane</keyword>
<evidence type="ECO:0000256" key="1">
    <source>
        <dbReference type="SAM" id="Phobius"/>
    </source>
</evidence>
<keyword evidence="1" id="KW-1133">Transmembrane helix</keyword>
<keyword evidence="1" id="KW-0472">Membrane</keyword>
<dbReference type="AlphaFoldDB" id="A0A3F3PQY3"/>
<evidence type="ECO:0000313" key="2">
    <source>
        <dbReference type="EMBL" id="RDH29361.1"/>
    </source>
</evidence>
<dbReference type="Proteomes" id="UP000253729">
    <property type="component" value="Unassembled WGS sequence"/>
</dbReference>
<evidence type="ECO:0000313" key="3">
    <source>
        <dbReference type="Proteomes" id="UP000253729"/>
    </source>
</evidence>
<gene>
    <name evidence="2" type="ORF">BDQ94DRAFT_150615</name>
</gene>
<keyword evidence="3" id="KW-1185">Reference proteome</keyword>
<dbReference type="EMBL" id="KZ852068">
    <property type="protein sequence ID" value="RDH29361.1"/>
    <property type="molecule type" value="Genomic_DNA"/>
</dbReference>
<protein>
    <submittedName>
        <fullName evidence="2">Uncharacterized protein</fullName>
    </submittedName>
</protein>
<sequence length="67" mass="7901">MVKEQPVYSLEQKERKSHWWGSSTYLKMTLWKSYALPIAAQGIPWWMSALLLCISARIRCNQCQILE</sequence>
<feature type="transmembrane region" description="Helical" evidence="1">
    <location>
        <begin position="34"/>
        <end position="54"/>
    </location>
</feature>
<name>A0A3F3PQY3_9EURO</name>
<reference evidence="2 3" key="1">
    <citation type="submission" date="2018-07" db="EMBL/GenBank/DDBJ databases">
        <title>The genomes of Aspergillus section Nigri reveals drivers in fungal speciation.</title>
        <authorList>
            <consortium name="DOE Joint Genome Institute"/>
            <person name="Vesth T.C."/>
            <person name="Nybo J."/>
            <person name="Theobald S."/>
            <person name="Brandl J."/>
            <person name="Frisvad J.C."/>
            <person name="Nielsen K.F."/>
            <person name="Lyhne E.K."/>
            <person name="Kogle M.E."/>
            <person name="Kuo A."/>
            <person name="Riley R."/>
            <person name="Clum A."/>
            <person name="Nolan M."/>
            <person name="Lipzen A."/>
            <person name="Salamov A."/>
            <person name="Henrissat B."/>
            <person name="Wiebenga A."/>
            <person name="De vries R.P."/>
            <person name="Grigoriev I.V."/>
            <person name="Mortensen U.H."/>
            <person name="Andersen M.R."/>
            <person name="Baker S.E."/>
        </authorList>
    </citation>
    <scope>NUCLEOTIDE SEQUENCE [LARGE SCALE GENOMIC DNA]</scope>
    <source>
        <strain evidence="2 3">CBS 139.54b</strain>
    </source>
</reference>
<accession>A0A3F3PQY3</accession>
<dbReference type="RefSeq" id="XP_026622383.1">
    <property type="nucleotide sequence ID" value="XM_026767613.1"/>
</dbReference>
<organism evidence="2 3">
    <name type="scientific">Aspergillus welwitschiae</name>
    <dbReference type="NCBI Taxonomy" id="1341132"/>
    <lineage>
        <taxon>Eukaryota</taxon>
        <taxon>Fungi</taxon>
        <taxon>Dikarya</taxon>
        <taxon>Ascomycota</taxon>
        <taxon>Pezizomycotina</taxon>
        <taxon>Eurotiomycetes</taxon>
        <taxon>Eurotiomycetidae</taxon>
        <taxon>Eurotiales</taxon>
        <taxon>Aspergillaceae</taxon>
        <taxon>Aspergillus</taxon>
        <taxon>Aspergillus subgen. Circumdati</taxon>
    </lineage>
</organism>
<proteinExistence type="predicted"/>
<dbReference type="GeneID" id="38135969"/>